<dbReference type="EMBL" id="FRDL01000004">
    <property type="protein sequence ID" value="SHN65626.1"/>
    <property type="molecule type" value="Genomic_DNA"/>
</dbReference>
<dbReference type="Pfam" id="PF25994">
    <property type="entry name" value="HH_AprE"/>
    <property type="match status" value="1"/>
</dbReference>
<gene>
    <name evidence="14" type="ORF">SAMN05216200_104139</name>
</gene>
<protein>
    <recommendedName>
        <fullName evidence="9">Membrane fusion protein (MFP) family protein</fullName>
    </recommendedName>
</protein>
<dbReference type="PRINTS" id="PR01490">
    <property type="entry name" value="RTXTOXIND"/>
</dbReference>
<dbReference type="Gene3D" id="2.40.50.100">
    <property type="match status" value="1"/>
</dbReference>
<dbReference type="RefSeq" id="WP_083581252.1">
    <property type="nucleotide sequence ID" value="NZ_FOHL01000004.1"/>
</dbReference>
<dbReference type="InterPro" id="IPR010129">
    <property type="entry name" value="T1SS_HlyD"/>
</dbReference>
<comment type="similarity">
    <text evidence="2 9">Belongs to the membrane fusion protein (MFP) (TC 8.A.1) family.</text>
</comment>
<evidence type="ECO:0000313" key="15">
    <source>
        <dbReference type="Proteomes" id="UP000184066"/>
    </source>
</evidence>
<evidence type="ECO:0000259" key="12">
    <source>
        <dbReference type="Pfam" id="PF25994"/>
    </source>
</evidence>
<evidence type="ECO:0000256" key="10">
    <source>
        <dbReference type="SAM" id="Coils"/>
    </source>
</evidence>
<feature type="transmembrane region" description="Helical" evidence="9">
    <location>
        <begin position="36"/>
        <end position="57"/>
    </location>
</feature>
<keyword evidence="8 9" id="KW-0472">Membrane</keyword>
<evidence type="ECO:0000256" key="5">
    <source>
        <dbReference type="ARBA" id="ARBA00022519"/>
    </source>
</evidence>
<dbReference type="Gene3D" id="2.40.30.170">
    <property type="match status" value="1"/>
</dbReference>
<dbReference type="NCBIfam" id="TIGR01843">
    <property type="entry name" value="type_I_hlyD"/>
    <property type="match status" value="1"/>
</dbReference>
<accession>A0A1M7T4I9</accession>
<evidence type="ECO:0000256" key="11">
    <source>
        <dbReference type="SAM" id="MobiDB-lite"/>
    </source>
</evidence>
<keyword evidence="5 9" id="KW-0997">Cell inner membrane</keyword>
<evidence type="ECO:0000313" key="14">
    <source>
        <dbReference type="EMBL" id="SHN65626.1"/>
    </source>
</evidence>
<feature type="domain" description="AprE-like beta-barrel" evidence="13">
    <location>
        <begin position="341"/>
        <end position="428"/>
    </location>
</feature>
<name>A0A1M7T4I9_9RHOB</name>
<keyword evidence="10" id="KW-0175">Coiled coil</keyword>
<feature type="coiled-coil region" evidence="10">
    <location>
        <begin position="242"/>
        <end position="269"/>
    </location>
</feature>
<dbReference type="Pfam" id="PF26002">
    <property type="entry name" value="Beta-barrel_AprE"/>
    <property type="match status" value="1"/>
</dbReference>
<dbReference type="AlphaFoldDB" id="A0A1M7T4I9"/>
<evidence type="ECO:0000256" key="2">
    <source>
        <dbReference type="ARBA" id="ARBA00009477"/>
    </source>
</evidence>
<sequence>MHHSTVGLGHAPRAGVKAHRGAQRKLELEERRSPGALGRVALLLSAAIVAFLIWAAYARMPELARAEGEVAPLEPIHRVQHLEGGVLADLRVKEGQRVRKGDVLAVMDADAARAEMAQLEARLLSLDLALERIAAHLEGRAPDFKGIAQRHPEGADAAAAQLALFEGEREALARRLAILDEQAAAGRSQLEAVTRQQAAVAVRLGLLDEELAMREELLQMGHGSRAQIIEASVRRNVAQSEGHRLEGERERLSGALEETERRRAELLAAERAAWLDRRVQTLRERAEVRAALDLARSRVEQAVIRAPSDGVVRAVSVQTVGGVLAPGAELAQIAPPPEGLRIVARIAPRDIGAVKVGEEALIRLPAFDYAKPAKIEGRVTQILPQPFEDPRKGTYFKAFVEVPNWGALTDLGLEPAPGMAAGVDIVTGSKPLLEYLFKPLRYLPDRLFSER</sequence>
<dbReference type="GO" id="GO:0015031">
    <property type="term" value="P:protein transport"/>
    <property type="evidence" value="ECO:0007669"/>
    <property type="project" value="InterPro"/>
</dbReference>
<evidence type="ECO:0000256" key="3">
    <source>
        <dbReference type="ARBA" id="ARBA00022448"/>
    </source>
</evidence>
<comment type="subcellular location">
    <subcellularLocation>
        <location evidence="1 9">Cell inner membrane</location>
        <topology evidence="1 9">Single-pass membrane protein</topology>
    </subcellularLocation>
</comment>
<evidence type="ECO:0000256" key="1">
    <source>
        <dbReference type="ARBA" id="ARBA00004377"/>
    </source>
</evidence>
<dbReference type="InterPro" id="IPR050739">
    <property type="entry name" value="MFP"/>
</dbReference>
<dbReference type="PANTHER" id="PTHR30386">
    <property type="entry name" value="MEMBRANE FUSION SUBUNIT OF EMRAB-TOLC MULTIDRUG EFFLUX PUMP"/>
    <property type="match status" value="1"/>
</dbReference>
<dbReference type="SUPFAM" id="SSF111369">
    <property type="entry name" value="HlyD-like secretion proteins"/>
    <property type="match status" value="1"/>
</dbReference>
<evidence type="ECO:0000256" key="8">
    <source>
        <dbReference type="ARBA" id="ARBA00023136"/>
    </source>
</evidence>
<feature type="domain" description="AprE-like long alpha-helical hairpin" evidence="12">
    <location>
        <begin position="112"/>
        <end position="296"/>
    </location>
</feature>
<evidence type="ECO:0000256" key="9">
    <source>
        <dbReference type="RuleBase" id="RU365093"/>
    </source>
</evidence>
<reference evidence="14 15" key="1">
    <citation type="submission" date="2016-12" db="EMBL/GenBank/DDBJ databases">
        <authorList>
            <person name="Song W.-J."/>
            <person name="Kurnit D.M."/>
        </authorList>
    </citation>
    <scope>NUCLEOTIDE SEQUENCE [LARGE SCALE GENOMIC DNA]</scope>
    <source>
        <strain evidence="14 15">CGMCC 1.10808</strain>
    </source>
</reference>
<dbReference type="Proteomes" id="UP000184066">
    <property type="component" value="Unassembled WGS sequence"/>
</dbReference>
<keyword evidence="3 9" id="KW-0813">Transport</keyword>
<dbReference type="GO" id="GO:0005886">
    <property type="term" value="C:plasma membrane"/>
    <property type="evidence" value="ECO:0007669"/>
    <property type="project" value="UniProtKB-SubCell"/>
</dbReference>
<feature type="region of interest" description="Disordered" evidence="11">
    <location>
        <begin position="1"/>
        <end position="23"/>
    </location>
</feature>
<keyword evidence="15" id="KW-1185">Reference proteome</keyword>
<organism evidence="14 15">
    <name type="scientific">Oceanicella actignis</name>
    <dbReference type="NCBI Taxonomy" id="1189325"/>
    <lineage>
        <taxon>Bacteria</taxon>
        <taxon>Pseudomonadati</taxon>
        <taxon>Pseudomonadota</taxon>
        <taxon>Alphaproteobacteria</taxon>
        <taxon>Rhodobacterales</taxon>
        <taxon>Paracoccaceae</taxon>
        <taxon>Oceanicella</taxon>
    </lineage>
</organism>
<dbReference type="OrthoDB" id="9810980at2"/>
<keyword evidence="4 9" id="KW-1003">Cell membrane</keyword>
<proteinExistence type="inferred from homology"/>
<evidence type="ECO:0000256" key="6">
    <source>
        <dbReference type="ARBA" id="ARBA00022692"/>
    </source>
</evidence>
<evidence type="ECO:0000256" key="7">
    <source>
        <dbReference type="ARBA" id="ARBA00022989"/>
    </source>
</evidence>
<dbReference type="InterPro" id="IPR058781">
    <property type="entry name" value="HH_AprE-like"/>
</dbReference>
<keyword evidence="6 9" id="KW-0812">Transmembrane</keyword>
<dbReference type="STRING" id="1189325.SAMN04488119_104139"/>
<keyword evidence="7 9" id="KW-1133">Transmembrane helix</keyword>
<dbReference type="InterPro" id="IPR058982">
    <property type="entry name" value="Beta-barrel_AprE"/>
</dbReference>
<evidence type="ECO:0000256" key="4">
    <source>
        <dbReference type="ARBA" id="ARBA00022475"/>
    </source>
</evidence>
<dbReference type="PANTHER" id="PTHR30386:SF26">
    <property type="entry name" value="TRANSPORT PROTEIN COMB"/>
    <property type="match status" value="1"/>
</dbReference>
<evidence type="ECO:0000259" key="13">
    <source>
        <dbReference type="Pfam" id="PF26002"/>
    </source>
</evidence>